<proteinExistence type="inferred from homology"/>
<comment type="pathway">
    <text evidence="3">Hormone biosynthesis.</text>
</comment>
<evidence type="ECO:0000256" key="4">
    <source>
        <dbReference type="ARBA" id="ARBA00022692"/>
    </source>
</evidence>
<comment type="subunit">
    <text evidence="18">Homotrimer. The two-component system 3-ketosteroid-9-alpha-monooxygenase is composed of an oxygenase component KshA and a reductase component KshB.</text>
</comment>
<keyword evidence="10" id="KW-0408">Iron</keyword>
<evidence type="ECO:0000256" key="5">
    <source>
        <dbReference type="ARBA" id="ARBA00022714"/>
    </source>
</evidence>
<dbReference type="EMBL" id="BAAARJ010000033">
    <property type="protein sequence ID" value="GAA2638939.1"/>
    <property type="molecule type" value="Genomic_DNA"/>
</dbReference>
<evidence type="ECO:0000256" key="20">
    <source>
        <dbReference type="ARBA" id="ARBA00049548"/>
    </source>
</evidence>
<dbReference type="Pfam" id="PF19298">
    <property type="entry name" value="KshA_C"/>
    <property type="match status" value="1"/>
</dbReference>
<keyword evidence="12" id="KW-0472">Membrane</keyword>
<dbReference type="PANTHER" id="PTHR21266:SF32">
    <property type="entry name" value="CHOLESTEROL 7-DESATURASE NVD"/>
    <property type="match status" value="1"/>
</dbReference>
<keyword evidence="11" id="KW-0411">Iron-sulfur</keyword>
<comment type="catalytic activity">
    <reaction evidence="19">
        <text>cholesterol + NADH + O2 + H(+) = 7-dehydrocholesterol + NAD(+) + 2 H2O</text>
        <dbReference type="Rhea" id="RHEA:51644"/>
        <dbReference type="ChEBI" id="CHEBI:15377"/>
        <dbReference type="ChEBI" id="CHEBI:15378"/>
        <dbReference type="ChEBI" id="CHEBI:15379"/>
        <dbReference type="ChEBI" id="CHEBI:16113"/>
        <dbReference type="ChEBI" id="CHEBI:17759"/>
        <dbReference type="ChEBI" id="CHEBI:57540"/>
        <dbReference type="ChEBI" id="CHEBI:57945"/>
        <dbReference type="EC" id="1.14.19.21"/>
    </reaction>
    <physiologicalReaction direction="left-to-right" evidence="19">
        <dbReference type="Rhea" id="RHEA:51645"/>
    </physiologicalReaction>
</comment>
<evidence type="ECO:0000256" key="3">
    <source>
        <dbReference type="ARBA" id="ARBA00004972"/>
    </source>
</evidence>
<feature type="region of interest" description="Disordered" evidence="21">
    <location>
        <begin position="1"/>
        <end position="20"/>
    </location>
</feature>
<keyword evidence="24" id="KW-1185">Reference proteome</keyword>
<evidence type="ECO:0000256" key="17">
    <source>
        <dbReference type="ARBA" id="ARBA00030944"/>
    </source>
</evidence>
<comment type="subcellular location">
    <subcellularLocation>
        <location evidence="2">Membrane</location>
    </subcellularLocation>
</comment>
<comment type="cofactor">
    <cofactor evidence="1">
        <name>Fe cation</name>
        <dbReference type="ChEBI" id="CHEBI:24875"/>
    </cofactor>
</comment>
<dbReference type="SUPFAM" id="SSF50022">
    <property type="entry name" value="ISP domain"/>
    <property type="match status" value="1"/>
</dbReference>
<comment type="similarity">
    <text evidence="15">Belongs to the cholesterol 7-desaturase family.</text>
</comment>
<comment type="caution">
    <text evidence="23">The sequence shown here is derived from an EMBL/GenBank/DDBJ whole genome shotgun (WGS) entry which is preliminary data.</text>
</comment>
<accession>A0ABN3QYV2</accession>
<dbReference type="InterPro" id="IPR036922">
    <property type="entry name" value="Rieske_2Fe-2S_sf"/>
</dbReference>
<organism evidence="23 24">
    <name type="scientific">Streptomyces axinellae</name>
    <dbReference type="NCBI Taxonomy" id="552788"/>
    <lineage>
        <taxon>Bacteria</taxon>
        <taxon>Bacillati</taxon>
        <taxon>Actinomycetota</taxon>
        <taxon>Actinomycetes</taxon>
        <taxon>Kitasatosporales</taxon>
        <taxon>Streptomycetaceae</taxon>
        <taxon>Streptomyces</taxon>
    </lineage>
</organism>
<dbReference type="PROSITE" id="PS51296">
    <property type="entry name" value="RIESKE"/>
    <property type="match status" value="1"/>
</dbReference>
<evidence type="ECO:0000256" key="11">
    <source>
        <dbReference type="ARBA" id="ARBA00023014"/>
    </source>
</evidence>
<dbReference type="CDD" id="cd03469">
    <property type="entry name" value="Rieske_RO_Alpha_N"/>
    <property type="match status" value="1"/>
</dbReference>
<dbReference type="EC" id="1.14.19.21" evidence="16"/>
<evidence type="ECO:0000256" key="8">
    <source>
        <dbReference type="ARBA" id="ARBA00022989"/>
    </source>
</evidence>
<comment type="pathway">
    <text evidence="14">Steroid hormone biosynthesis; dafachronic acid biosynthesis.</text>
</comment>
<evidence type="ECO:0000256" key="7">
    <source>
        <dbReference type="ARBA" id="ARBA00022963"/>
    </source>
</evidence>
<sequence length="352" mass="38927">MRIRGYTPPRSHPQQAANPATPPLPYPNGWFCVGFSTEWPPGQVRTRPFVGEDLVIYRTRGGRLRASRPYCPHLGAHLGAGGKVDGEQLVCPFHKFSFDIEGTCVRTPYGPPPKASLKMVELTEAYGIVWAWHHHNGDSPSWQLPDMDLMGDHAPVFRGTELASHTQEVGENAFDYWHIEPLHGVEFLGEATPAREAGPLYHLDSKINRQLPMLGTRQHIVNTTAFGLGGTCVVADLAEFGIYAVNWVLATPIAPWRVRVNLAVSSRTTWGNRVPAAVRSPVSNAAARAVSAGVLKALKRDIMTDVPIWHHKRYMPHPKLSRKDGLIGQYRKWATQFYPPTDLAAPSSLTGS</sequence>
<evidence type="ECO:0000256" key="1">
    <source>
        <dbReference type="ARBA" id="ARBA00001962"/>
    </source>
</evidence>
<evidence type="ECO:0000256" key="16">
    <source>
        <dbReference type="ARBA" id="ARBA00026095"/>
    </source>
</evidence>
<keyword evidence="9" id="KW-0560">Oxidoreductase</keyword>
<keyword evidence="4" id="KW-0812">Transmembrane</keyword>
<reference evidence="23 24" key="1">
    <citation type="journal article" date="2019" name="Int. J. Syst. Evol. Microbiol.">
        <title>The Global Catalogue of Microorganisms (GCM) 10K type strain sequencing project: providing services to taxonomists for standard genome sequencing and annotation.</title>
        <authorList>
            <consortium name="The Broad Institute Genomics Platform"/>
            <consortium name="The Broad Institute Genome Sequencing Center for Infectious Disease"/>
            <person name="Wu L."/>
            <person name="Ma J."/>
        </authorList>
    </citation>
    <scope>NUCLEOTIDE SEQUENCE [LARGE SCALE GENOMIC DNA]</scope>
    <source>
        <strain evidence="23 24">JCM 16373</strain>
    </source>
</reference>
<dbReference type="Gene3D" id="2.102.10.10">
    <property type="entry name" value="Rieske [2Fe-2S] iron-sulphur domain"/>
    <property type="match status" value="1"/>
</dbReference>
<evidence type="ECO:0000313" key="23">
    <source>
        <dbReference type="EMBL" id="GAA2638939.1"/>
    </source>
</evidence>
<evidence type="ECO:0000256" key="15">
    <source>
        <dbReference type="ARBA" id="ARBA00025729"/>
    </source>
</evidence>
<name>A0ABN3QYV2_9ACTN</name>
<feature type="domain" description="Rieske" evidence="22">
    <location>
        <begin position="30"/>
        <end position="131"/>
    </location>
</feature>
<keyword evidence="13" id="KW-0443">Lipid metabolism</keyword>
<dbReference type="PANTHER" id="PTHR21266">
    <property type="entry name" value="IRON-SULFUR DOMAIN CONTAINING PROTEIN"/>
    <property type="match status" value="1"/>
</dbReference>
<evidence type="ECO:0000256" key="9">
    <source>
        <dbReference type="ARBA" id="ARBA00023002"/>
    </source>
</evidence>
<protein>
    <recommendedName>
        <fullName evidence="16">cholesterol 7-desaturase</fullName>
        <ecNumber evidence="16">1.14.19.21</ecNumber>
    </recommendedName>
    <alternativeName>
        <fullName evidence="17">Rieske-type oxygenase</fullName>
    </alternativeName>
</protein>
<evidence type="ECO:0000256" key="13">
    <source>
        <dbReference type="ARBA" id="ARBA00023221"/>
    </source>
</evidence>
<evidence type="ECO:0000256" key="21">
    <source>
        <dbReference type="SAM" id="MobiDB-lite"/>
    </source>
</evidence>
<evidence type="ECO:0000313" key="24">
    <source>
        <dbReference type="Proteomes" id="UP001501447"/>
    </source>
</evidence>
<keyword evidence="8" id="KW-1133">Transmembrane helix</keyword>
<dbReference type="Gene3D" id="3.90.380.10">
    <property type="entry name" value="Naphthalene 1,2-dioxygenase Alpha Subunit, Chain A, domain 1"/>
    <property type="match status" value="1"/>
</dbReference>
<dbReference type="Pfam" id="PF00355">
    <property type="entry name" value="Rieske"/>
    <property type="match status" value="1"/>
</dbReference>
<evidence type="ECO:0000256" key="14">
    <source>
        <dbReference type="ARBA" id="ARBA00025712"/>
    </source>
</evidence>
<keyword evidence="5" id="KW-0001">2Fe-2S</keyword>
<keyword evidence="13" id="KW-0753">Steroid metabolism</keyword>
<evidence type="ECO:0000256" key="2">
    <source>
        <dbReference type="ARBA" id="ARBA00004370"/>
    </source>
</evidence>
<dbReference type="InterPro" id="IPR050584">
    <property type="entry name" value="Cholesterol_7-desaturase"/>
</dbReference>
<evidence type="ECO:0000256" key="12">
    <source>
        <dbReference type="ARBA" id="ARBA00023136"/>
    </source>
</evidence>
<keyword evidence="7" id="KW-0442">Lipid degradation</keyword>
<evidence type="ECO:0000256" key="10">
    <source>
        <dbReference type="ARBA" id="ARBA00023004"/>
    </source>
</evidence>
<comment type="catalytic activity">
    <reaction evidence="20">
        <text>cholesterol + NADPH + O2 + H(+) = 7-dehydrocholesterol + NADP(+) + 2 H2O</text>
        <dbReference type="Rhea" id="RHEA:45024"/>
        <dbReference type="ChEBI" id="CHEBI:15377"/>
        <dbReference type="ChEBI" id="CHEBI:15378"/>
        <dbReference type="ChEBI" id="CHEBI:15379"/>
        <dbReference type="ChEBI" id="CHEBI:16113"/>
        <dbReference type="ChEBI" id="CHEBI:17759"/>
        <dbReference type="ChEBI" id="CHEBI:57783"/>
        <dbReference type="ChEBI" id="CHEBI:58349"/>
        <dbReference type="EC" id="1.14.19.21"/>
    </reaction>
    <physiologicalReaction direction="left-to-right" evidence="20">
        <dbReference type="Rhea" id="RHEA:45025"/>
    </physiologicalReaction>
</comment>
<evidence type="ECO:0000256" key="6">
    <source>
        <dbReference type="ARBA" id="ARBA00022723"/>
    </source>
</evidence>
<dbReference type="Proteomes" id="UP001501447">
    <property type="component" value="Unassembled WGS sequence"/>
</dbReference>
<keyword evidence="6" id="KW-0479">Metal-binding</keyword>
<dbReference type="InterPro" id="IPR045605">
    <property type="entry name" value="KshA-like_C"/>
</dbReference>
<evidence type="ECO:0000256" key="19">
    <source>
        <dbReference type="ARBA" id="ARBA00047853"/>
    </source>
</evidence>
<evidence type="ECO:0000259" key="22">
    <source>
        <dbReference type="PROSITE" id="PS51296"/>
    </source>
</evidence>
<dbReference type="InterPro" id="IPR017941">
    <property type="entry name" value="Rieske_2Fe-2S"/>
</dbReference>
<gene>
    <name evidence="23" type="ORF">GCM10009863_64860</name>
</gene>
<evidence type="ECO:0000256" key="18">
    <source>
        <dbReference type="ARBA" id="ARBA00046982"/>
    </source>
</evidence>